<dbReference type="GO" id="GO:0016788">
    <property type="term" value="F:hydrolase activity, acting on ester bonds"/>
    <property type="evidence" value="ECO:0007669"/>
    <property type="project" value="InterPro"/>
</dbReference>
<feature type="binding site" evidence="4">
    <location>
        <position position="151"/>
    </location>
    <ligand>
        <name>a divalent metal cation</name>
        <dbReference type="ChEBI" id="CHEBI:60240"/>
        <label>2</label>
    </ligand>
</feature>
<dbReference type="InterPro" id="IPR018228">
    <property type="entry name" value="DNase_TatD-rel_CS"/>
</dbReference>
<gene>
    <name evidence="5" type="ORF">LHGZ1_0202</name>
</gene>
<dbReference type="InterPro" id="IPR001130">
    <property type="entry name" value="TatD-like"/>
</dbReference>
<evidence type="ECO:0000256" key="1">
    <source>
        <dbReference type="ARBA" id="ARBA00009275"/>
    </source>
</evidence>
<dbReference type="GO" id="GO:0046872">
    <property type="term" value="F:metal ion binding"/>
    <property type="evidence" value="ECO:0007669"/>
    <property type="project" value="UniProtKB-KW"/>
</dbReference>
<dbReference type="GO" id="GO:0005829">
    <property type="term" value="C:cytosol"/>
    <property type="evidence" value="ECO:0007669"/>
    <property type="project" value="TreeGrafter"/>
</dbReference>
<dbReference type="AlphaFoldDB" id="A0A248LFU3"/>
<sequence>MDFIDTHCHLDAREFDADRDQAAAAARAAGIRQLVVPAVTCAGFSRVRAMREQHGCAVAFGLHPVYLLQHQPTDLDQLDEWLAREQPCAVGEIGLDFHLPELDPARQEYLLTEQLRLARRHDLPVILHVRRSVDRVLKCLRQQRIGRGIAHAFNGSTEQAQALIRQGFKLGFGGAMTYSGSQRIRRLAASLPLDSIVLETDAPDIPPAWAPRSEPAFIARYAAELASLRGISIEEVAEATSANARAALNLPAPAPVG</sequence>
<evidence type="ECO:0008006" key="7">
    <source>
        <dbReference type="Google" id="ProtNLM"/>
    </source>
</evidence>
<feature type="binding site" evidence="4">
    <location>
        <position position="201"/>
    </location>
    <ligand>
        <name>a divalent metal cation</name>
        <dbReference type="ChEBI" id="CHEBI:60240"/>
        <label>1</label>
    </ligand>
</feature>
<evidence type="ECO:0000313" key="5">
    <source>
        <dbReference type="EMBL" id="ASJ23033.1"/>
    </source>
</evidence>
<dbReference type="Gene3D" id="3.20.20.140">
    <property type="entry name" value="Metal-dependent hydrolases"/>
    <property type="match status" value="1"/>
</dbReference>
<protein>
    <recommendedName>
        <fullName evidence="7">DNAase</fullName>
    </recommendedName>
</protein>
<reference evidence="6" key="1">
    <citation type="submission" date="2017-06" db="EMBL/GenBank/DDBJ databases">
        <title>Whole genome sequence of Laribacter hongkongensis LHGZ1.</title>
        <authorList>
            <person name="Chen D."/>
            <person name="Wu H."/>
            <person name="Chen J."/>
        </authorList>
    </citation>
    <scope>NUCLEOTIDE SEQUENCE [LARGE SCALE GENOMIC DNA]</scope>
    <source>
        <strain evidence="6">LHGZ1</strain>
    </source>
</reference>
<dbReference type="PIRSF" id="PIRSF005902">
    <property type="entry name" value="DNase_TatD"/>
    <property type="match status" value="1"/>
</dbReference>
<dbReference type="OrthoDB" id="9810005at2"/>
<evidence type="ECO:0000256" key="3">
    <source>
        <dbReference type="ARBA" id="ARBA00022801"/>
    </source>
</evidence>
<feature type="binding site" evidence="4">
    <location>
        <position position="9"/>
    </location>
    <ligand>
        <name>a divalent metal cation</name>
        <dbReference type="ChEBI" id="CHEBI:60240"/>
        <label>1</label>
    </ligand>
</feature>
<evidence type="ECO:0000313" key="6">
    <source>
        <dbReference type="Proteomes" id="UP000197424"/>
    </source>
</evidence>
<keyword evidence="2 4" id="KW-0479">Metal-binding</keyword>
<name>A0A248LFU3_9NEIS</name>
<dbReference type="CDD" id="cd01310">
    <property type="entry name" value="TatD_DNAse"/>
    <property type="match status" value="1"/>
</dbReference>
<dbReference type="PROSITE" id="PS01091">
    <property type="entry name" value="TATD_3"/>
    <property type="match status" value="1"/>
</dbReference>
<evidence type="ECO:0000256" key="2">
    <source>
        <dbReference type="ARBA" id="ARBA00022723"/>
    </source>
</evidence>
<feature type="binding site" evidence="4">
    <location>
        <position position="128"/>
    </location>
    <ligand>
        <name>a divalent metal cation</name>
        <dbReference type="ChEBI" id="CHEBI:60240"/>
        <label>2</label>
    </ligand>
</feature>
<dbReference type="RefSeq" id="WP_088859878.1">
    <property type="nucleotide sequence ID" value="NZ_CP022115.1"/>
</dbReference>
<organism evidence="5 6">
    <name type="scientific">Laribacter hongkongensis</name>
    <dbReference type="NCBI Taxonomy" id="168471"/>
    <lineage>
        <taxon>Bacteria</taxon>
        <taxon>Pseudomonadati</taxon>
        <taxon>Pseudomonadota</taxon>
        <taxon>Betaproteobacteria</taxon>
        <taxon>Neisseriales</taxon>
        <taxon>Aquaspirillaceae</taxon>
        <taxon>Laribacter</taxon>
    </lineage>
</organism>
<feature type="binding site" evidence="4">
    <location>
        <position position="92"/>
    </location>
    <ligand>
        <name>a divalent metal cation</name>
        <dbReference type="ChEBI" id="CHEBI:60240"/>
        <label>1</label>
    </ligand>
</feature>
<keyword evidence="3" id="KW-0378">Hydrolase</keyword>
<comment type="similarity">
    <text evidence="1">Belongs to the metallo-dependent hydrolases superfamily. TatD-type hydrolase family.</text>
</comment>
<accession>A0A248LFU3</accession>
<dbReference type="FunFam" id="3.20.20.140:FF:000005">
    <property type="entry name" value="TatD family hydrolase"/>
    <property type="match status" value="1"/>
</dbReference>
<dbReference type="PANTHER" id="PTHR46124:SF3">
    <property type="entry name" value="HYDROLASE"/>
    <property type="match status" value="1"/>
</dbReference>
<dbReference type="PROSITE" id="PS01137">
    <property type="entry name" value="TATD_1"/>
    <property type="match status" value="1"/>
</dbReference>
<proteinExistence type="inferred from homology"/>
<dbReference type="Pfam" id="PF01026">
    <property type="entry name" value="TatD_DNase"/>
    <property type="match status" value="1"/>
</dbReference>
<evidence type="ECO:0000256" key="4">
    <source>
        <dbReference type="PIRSR" id="PIRSR005902-1"/>
    </source>
</evidence>
<dbReference type="EMBL" id="CP022115">
    <property type="protein sequence ID" value="ASJ23033.1"/>
    <property type="molecule type" value="Genomic_DNA"/>
</dbReference>
<dbReference type="Proteomes" id="UP000197424">
    <property type="component" value="Chromosome"/>
</dbReference>
<dbReference type="PANTHER" id="PTHR46124">
    <property type="entry name" value="D-AMINOACYL-TRNA DEACYLASE"/>
    <property type="match status" value="1"/>
</dbReference>
<feature type="binding site" evidence="4">
    <location>
        <position position="7"/>
    </location>
    <ligand>
        <name>a divalent metal cation</name>
        <dbReference type="ChEBI" id="CHEBI:60240"/>
        <label>1</label>
    </ligand>
</feature>
<dbReference type="InterPro" id="IPR032466">
    <property type="entry name" value="Metal_Hydrolase"/>
</dbReference>
<dbReference type="SUPFAM" id="SSF51556">
    <property type="entry name" value="Metallo-dependent hydrolases"/>
    <property type="match status" value="1"/>
</dbReference>